<accession>A0ABX7BL72</accession>
<reference evidence="7" key="1">
    <citation type="submission" date="2021-02" db="EMBL/GenBank/DDBJ databases">
        <title>Skermanella TT6 skin isolate.</title>
        <authorList>
            <person name="Lee K."/>
            <person name="Ganzorig M."/>
        </authorList>
    </citation>
    <scope>NUCLEOTIDE SEQUENCE</scope>
    <source>
        <strain evidence="7">TT6</strain>
    </source>
</reference>
<dbReference type="SUPFAM" id="SSF54427">
    <property type="entry name" value="NTF2-like"/>
    <property type="match status" value="1"/>
</dbReference>
<keyword evidence="8" id="KW-1185">Reference proteome</keyword>
<evidence type="ECO:0000256" key="2">
    <source>
        <dbReference type="ARBA" id="ARBA00022692"/>
    </source>
</evidence>
<evidence type="ECO:0000313" key="7">
    <source>
        <dbReference type="EMBL" id="QQP93964.1"/>
    </source>
</evidence>
<dbReference type="InterPro" id="IPR032710">
    <property type="entry name" value="NTF2-like_dom_sf"/>
</dbReference>
<dbReference type="Gene3D" id="3.10.450.230">
    <property type="entry name" value="VirB8 protein"/>
    <property type="match status" value="1"/>
</dbReference>
<dbReference type="InterPro" id="IPR035658">
    <property type="entry name" value="TrbF"/>
</dbReference>
<evidence type="ECO:0000256" key="3">
    <source>
        <dbReference type="ARBA" id="ARBA00022989"/>
    </source>
</evidence>
<geneLocation type="plasmid" evidence="7 8">
    <name>pTT6-4</name>
</geneLocation>
<gene>
    <name evidence="7" type="ORF">IGS68_34870</name>
</gene>
<dbReference type="InterPro" id="IPR007430">
    <property type="entry name" value="VirB8"/>
</dbReference>
<evidence type="ECO:0000313" key="8">
    <source>
        <dbReference type="Proteomes" id="UP000595197"/>
    </source>
</evidence>
<dbReference type="Proteomes" id="UP000595197">
    <property type="component" value="Plasmid pTT6-4"/>
</dbReference>
<sequence length="225" mass="25444">MLGLNRGHWKEDDEYRKARWAYEGQGAGATRAAWFLGAGLIAVTAFAGIQTYDKHLLAKLDDLKFVAIESNRTTGEVVSVSKVTGELMADETKRRQFVRWWIELWRNVPADAVAYNRSYLAAQVYMADPVHHAVAAYMSENPVNTFIRSGHARMVRVQNVTPAGNGTRYRVDWIESVYRNSQLVNQTPMTADLDLEQHTPRTDAEAEANIFGFVVKGFYWTPPAM</sequence>
<feature type="transmembrane region" description="Helical" evidence="5">
    <location>
        <begin position="32"/>
        <end position="49"/>
    </location>
</feature>
<evidence type="ECO:0000256" key="4">
    <source>
        <dbReference type="ARBA" id="ARBA00023136"/>
    </source>
</evidence>
<comment type="subcellular location">
    <subcellularLocation>
        <location evidence="1">Membrane</location>
        <topology evidence="1">Single-pass membrane protein</topology>
    </subcellularLocation>
</comment>
<proteinExistence type="predicted"/>
<keyword evidence="7" id="KW-0614">Plasmid</keyword>
<keyword evidence="3 5" id="KW-1133">Transmembrane helix</keyword>
<evidence type="ECO:0000256" key="5">
    <source>
        <dbReference type="SAM" id="Phobius"/>
    </source>
</evidence>
<name>A0ABX7BL72_9PROT</name>
<evidence type="ECO:0000259" key="6">
    <source>
        <dbReference type="Pfam" id="PF04335"/>
    </source>
</evidence>
<keyword evidence="4 5" id="KW-0472">Membrane</keyword>
<dbReference type="CDD" id="cd16425">
    <property type="entry name" value="TrbF"/>
    <property type="match status" value="1"/>
</dbReference>
<protein>
    <submittedName>
        <fullName evidence="7">Type IV secretion system protein</fullName>
    </submittedName>
</protein>
<keyword evidence="2 5" id="KW-0812">Transmembrane</keyword>
<dbReference type="RefSeq" id="WP_201083787.1">
    <property type="nucleotide sequence ID" value="NZ_CP067424.1"/>
</dbReference>
<dbReference type="Pfam" id="PF04335">
    <property type="entry name" value="VirB8"/>
    <property type="match status" value="1"/>
</dbReference>
<organism evidence="7 8">
    <name type="scientific">Skermanella cutis</name>
    <dbReference type="NCBI Taxonomy" id="2775420"/>
    <lineage>
        <taxon>Bacteria</taxon>
        <taxon>Pseudomonadati</taxon>
        <taxon>Pseudomonadota</taxon>
        <taxon>Alphaproteobacteria</taxon>
        <taxon>Rhodospirillales</taxon>
        <taxon>Azospirillaceae</taxon>
        <taxon>Skermanella</taxon>
    </lineage>
</organism>
<evidence type="ECO:0000256" key="1">
    <source>
        <dbReference type="ARBA" id="ARBA00004167"/>
    </source>
</evidence>
<dbReference type="EMBL" id="CP067424">
    <property type="protein sequence ID" value="QQP93964.1"/>
    <property type="molecule type" value="Genomic_DNA"/>
</dbReference>
<feature type="domain" description="Bacterial virulence protein VirB8" evidence="6">
    <location>
        <begin position="31"/>
        <end position="221"/>
    </location>
</feature>